<dbReference type="InterPro" id="IPR009875">
    <property type="entry name" value="PilZ_domain"/>
</dbReference>
<proteinExistence type="predicted"/>
<name>A0ABW3KIR5_9GAMM</name>
<sequence length="759" mass="86490">MDLSPYKTLLNKLVPLSYHNDIDSLLDSLLPEADKDTRYRLQAELSRLTSPCLRVLDLRSLFPDKCQLVRHQGLDHMMPEPLARRFHTLLKDFNGEYSRGLYEVLLAELAALRKLPAQFNNTSWHLPALGLQRKESRLRFVTPVVLHLDNGKSLQGNSLDISPAGLLVQLADAVRLPEQIAISFPELAKQPNMVSLASPRRYSLKQDSDDLSRLKMQRLEDAPDWQQALSEFIEQNRPRYGLDAEDLYTTVKTQCWGQVLLETSLSLSLFFDEQGELQHILTNRYSSKTLAPWQQKQPGDLLTTLLSPERILQMSQQPLSTTLLYSFRRQGKHLPYYFVASQHELAQQKAFAVFINEGLKAGTLLCYYVSIRPLHYADQAVNALDLQGIRQLNQLKWQLWLTPLSIPIAPIAAELNIQQLEPFIRPLRQQTPTITPLGKQASKRQETRFKLQSALELTVAGKTISGHSEDLSSRGIKVLLTESLRLEVPCLISVHLTELNKRSPRSRLKNLPYRVVNISGDGKILHLRIEGAEETHAAYLFLTALFEQNQSKLRARHEAHHTPAWLTWLSRQTLQQPSSPTFLLARNESGFYLQGAISCPAQQSLMSFLSNEHQQAHLSRLVSRQLLQSTFTQLLRPDGRDHHYLEIWTASAAGNSGQSWLLVDPDANRRAFLQDSRHSKDLRVSLVIINRLQLRQLDYMVPEWEKLTQTSLYKAQQLEQQIAELSVLSQVFDITEMVLCQLPVKEPATNQVPLPSSAD</sequence>
<comment type="caution">
    <text evidence="2">The sequence shown here is derived from an EMBL/GenBank/DDBJ whole genome shotgun (WGS) entry which is preliminary data.</text>
</comment>
<dbReference type="RefSeq" id="WP_379558872.1">
    <property type="nucleotide sequence ID" value="NZ_JBHTJS010000046.1"/>
</dbReference>
<protein>
    <submittedName>
        <fullName evidence="2">PilZ domain-containing protein</fullName>
    </submittedName>
</protein>
<evidence type="ECO:0000259" key="1">
    <source>
        <dbReference type="Pfam" id="PF07238"/>
    </source>
</evidence>
<accession>A0ABW3KIR5</accession>
<dbReference type="Proteomes" id="UP001597048">
    <property type="component" value="Unassembled WGS sequence"/>
</dbReference>
<reference evidence="3" key="1">
    <citation type="journal article" date="2019" name="Int. J. Syst. Evol. Microbiol.">
        <title>The Global Catalogue of Microorganisms (GCM) 10K type strain sequencing project: providing services to taxonomists for standard genome sequencing and annotation.</title>
        <authorList>
            <consortium name="The Broad Institute Genomics Platform"/>
            <consortium name="The Broad Institute Genome Sequencing Center for Infectious Disease"/>
            <person name="Wu L."/>
            <person name="Ma J."/>
        </authorList>
    </citation>
    <scope>NUCLEOTIDE SEQUENCE [LARGE SCALE GENOMIC DNA]</scope>
    <source>
        <strain evidence="3">CCUG 60525</strain>
    </source>
</reference>
<dbReference type="SUPFAM" id="SSF141371">
    <property type="entry name" value="PilZ domain-like"/>
    <property type="match status" value="2"/>
</dbReference>
<evidence type="ECO:0000313" key="2">
    <source>
        <dbReference type="EMBL" id="MFD1008893.1"/>
    </source>
</evidence>
<dbReference type="Pfam" id="PF07238">
    <property type="entry name" value="PilZ"/>
    <property type="match status" value="1"/>
</dbReference>
<feature type="domain" description="PilZ" evidence="1">
    <location>
        <begin position="443"/>
        <end position="535"/>
    </location>
</feature>
<organism evidence="2 3">
    <name type="scientific">Oceanisphaera ostreae</name>
    <dbReference type="NCBI Taxonomy" id="914151"/>
    <lineage>
        <taxon>Bacteria</taxon>
        <taxon>Pseudomonadati</taxon>
        <taxon>Pseudomonadota</taxon>
        <taxon>Gammaproteobacteria</taxon>
        <taxon>Aeromonadales</taxon>
        <taxon>Aeromonadaceae</taxon>
        <taxon>Oceanisphaera</taxon>
    </lineage>
</organism>
<dbReference type="Gene3D" id="2.40.10.220">
    <property type="entry name" value="predicted glycosyltransferase like domains"/>
    <property type="match status" value="1"/>
</dbReference>
<evidence type="ECO:0000313" key="3">
    <source>
        <dbReference type="Proteomes" id="UP001597048"/>
    </source>
</evidence>
<dbReference type="EMBL" id="JBHTJS010000046">
    <property type="protein sequence ID" value="MFD1008893.1"/>
    <property type="molecule type" value="Genomic_DNA"/>
</dbReference>
<keyword evidence="3" id="KW-1185">Reference proteome</keyword>
<gene>
    <name evidence="2" type="ORF">ACFQ1C_12085</name>
</gene>